<keyword evidence="1" id="KW-0472">Membrane</keyword>
<name>D3MSS6_9FIRM</name>
<keyword evidence="1" id="KW-0812">Transmembrane</keyword>
<keyword evidence="1" id="KW-1133">Transmembrane helix</keyword>
<dbReference type="EMBL" id="ADJN01000054">
    <property type="protein sequence ID" value="EFD04856.1"/>
    <property type="molecule type" value="Genomic_DNA"/>
</dbReference>
<dbReference type="AlphaFoldDB" id="D3MSS6"/>
<protein>
    <submittedName>
        <fullName evidence="2">Uncharacterized protein</fullName>
    </submittedName>
</protein>
<dbReference type="Proteomes" id="UP000004206">
    <property type="component" value="Unassembled WGS sequence"/>
</dbReference>
<organism evidence="2 3">
    <name type="scientific">Peptostreptococcus anaerobius 653-L</name>
    <dbReference type="NCBI Taxonomy" id="596329"/>
    <lineage>
        <taxon>Bacteria</taxon>
        <taxon>Bacillati</taxon>
        <taxon>Bacillota</taxon>
        <taxon>Clostridia</taxon>
        <taxon>Peptostreptococcales</taxon>
        <taxon>Peptostreptococcaceae</taxon>
        <taxon>Peptostreptococcus</taxon>
    </lineage>
</organism>
<reference evidence="2 3" key="1">
    <citation type="submission" date="2010-01" db="EMBL/GenBank/DDBJ databases">
        <authorList>
            <person name="Dodson R."/>
            <person name="Madupu R."/>
            <person name="Durkin A.S."/>
            <person name="Torralba M."/>
            <person name="Methe B."/>
            <person name="Sutton G.G."/>
            <person name="Strausberg R.L."/>
            <person name="Nelson K.E."/>
        </authorList>
    </citation>
    <scope>NUCLEOTIDE SEQUENCE [LARGE SCALE GENOMIC DNA]</scope>
    <source>
        <strain evidence="2 3">653-L</strain>
    </source>
</reference>
<sequence length="40" mass="4936">MYFNLYMYFNIILIISEIIFLLLIYNCCCRLFMICGNMRL</sequence>
<keyword evidence="3" id="KW-1185">Reference proteome</keyword>
<feature type="transmembrane region" description="Helical" evidence="1">
    <location>
        <begin position="6"/>
        <end position="33"/>
    </location>
</feature>
<evidence type="ECO:0000313" key="2">
    <source>
        <dbReference type="EMBL" id="EFD04856.1"/>
    </source>
</evidence>
<comment type="caution">
    <text evidence="2">The sequence shown here is derived from an EMBL/GenBank/DDBJ whole genome shotgun (WGS) entry which is preliminary data.</text>
</comment>
<gene>
    <name evidence="2" type="ORF">HMPREF0631_0669</name>
</gene>
<accession>D3MSS6</accession>
<evidence type="ECO:0000256" key="1">
    <source>
        <dbReference type="SAM" id="Phobius"/>
    </source>
</evidence>
<evidence type="ECO:0000313" key="3">
    <source>
        <dbReference type="Proteomes" id="UP000004206"/>
    </source>
</evidence>
<proteinExistence type="predicted"/>